<dbReference type="GO" id="GO:0046872">
    <property type="term" value="F:metal ion binding"/>
    <property type="evidence" value="ECO:0007669"/>
    <property type="project" value="UniProtKB-KW"/>
</dbReference>
<evidence type="ECO:0000313" key="6">
    <source>
        <dbReference type="Proteomes" id="UP000183918"/>
    </source>
</evidence>
<dbReference type="Pfam" id="PF13419">
    <property type="entry name" value="HAD_2"/>
    <property type="match status" value="1"/>
</dbReference>
<protein>
    <submittedName>
        <fullName evidence="5">Putative hydrolase of the HAD superfamily</fullName>
    </submittedName>
</protein>
<dbReference type="STRING" id="1122142.SAMN02910414_01974"/>
<evidence type="ECO:0000256" key="1">
    <source>
        <dbReference type="ARBA" id="ARBA00001946"/>
    </source>
</evidence>
<dbReference type="SFLD" id="SFLDG01129">
    <property type="entry name" value="C1.5:_HAD__Beta-PGM__Phosphata"/>
    <property type="match status" value="1"/>
</dbReference>
<dbReference type="InterPro" id="IPR036412">
    <property type="entry name" value="HAD-like_sf"/>
</dbReference>
<dbReference type="SFLD" id="SFLDS00003">
    <property type="entry name" value="Haloacid_Dehalogenase"/>
    <property type="match status" value="1"/>
</dbReference>
<organism evidence="5 6">
    <name type="scientific">Lachnobacterium bovis DSM 14045</name>
    <dbReference type="NCBI Taxonomy" id="1122142"/>
    <lineage>
        <taxon>Bacteria</taxon>
        <taxon>Bacillati</taxon>
        <taxon>Bacillota</taxon>
        <taxon>Clostridia</taxon>
        <taxon>Lachnospirales</taxon>
        <taxon>Lachnospiraceae</taxon>
        <taxon>Lachnobacterium</taxon>
    </lineage>
</organism>
<dbReference type="OrthoDB" id="264363at2"/>
<dbReference type="AlphaFoldDB" id="A0A1H3LDE6"/>
<dbReference type="Proteomes" id="UP000183918">
    <property type="component" value="Unassembled WGS sequence"/>
</dbReference>
<gene>
    <name evidence="5" type="ORF">SAMN02910414_01974</name>
</gene>
<accession>A0A1H3LDE6</accession>
<dbReference type="InterPro" id="IPR051400">
    <property type="entry name" value="HAD-like_hydrolase"/>
</dbReference>
<evidence type="ECO:0000256" key="2">
    <source>
        <dbReference type="ARBA" id="ARBA00022723"/>
    </source>
</evidence>
<comment type="cofactor">
    <cofactor evidence="1">
        <name>Mg(2+)</name>
        <dbReference type="ChEBI" id="CHEBI:18420"/>
    </cofactor>
</comment>
<dbReference type="RefSeq" id="WP_074718533.1">
    <property type="nucleotide sequence ID" value="NZ_FNPG01000025.1"/>
</dbReference>
<dbReference type="GO" id="GO:0016791">
    <property type="term" value="F:phosphatase activity"/>
    <property type="evidence" value="ECO:0007669"/>
    <property type="project" value="TreeGrafter"/>
</dbReference>
<evidence type="ECO:0000313" key="5">
    <source>
        <dbReference type="EMBL" id="SDY62453.1"/>
    </source>
</evidence>
<dbReference type="Gene3D" id="1.20.120.710">
    <property type="entry name" value="Haloacid dehalogenase hydrolase-like domain"/>
    <property type="match status" value="1"/>
</dbReference>
<dbReference type="PANTHER" id="PTHR46470:SF2">
    <property type="entry name" value="GLYCERALDEHYDE 3-PHOSPHATE PHOSPHATASE"/>
    <property type="match status" value="1"/>
</dbReference>
<dbReference type="EMBL" id="FNPG01000025">
    <property type="protein sequence ID" value="SDY62453.1"/>
    <property type="molecule type" value="Genomic_DNA"/>
</dbReference>
<keyword evidence="2" id="KW-0479">Metal-binding</keyword>
<reference evidence="5 6" key="1">
    <citation type="submission" date="2016-10" db="EMBL/GenBank/DDBJ databases">
        <authorList>
            <person name="de Groot N.N."/>
        </authorList>
    </citation>
    <scope>NUCLEOTIDE SEQUENCE [LARGE SCALE GENOMIC DNA]</scope>
    <source>
        <strain evidence="5 6">DSM 14045</strain>
    </source>
</reference>
<dbReference type="NCBIfam" id="TIGR01549">
    <property type="entry name" value="HAD-SF-IA-v1"/>
    <property type="match status" value="1"/>
</dbReference>
<keyword evidence="6" id="KW-1185">Reference proteome</keyword>
<dbReference type="InterPro" id="IPR041492">
    <property type="entry name" value="HAD_2"/>
</dbReference>
<dbReference type="PANTHER" id="PTHR46470">
    <property type="entry name" value="N-ACYLNEURAMINATE-9-PHOSPHATASE"/>
    <property type="match status" value="1"/>
</dbReference>
<keyword evidence="4" id="KW-0460">Magnesium</keyword>
<dbReference type="Gene3D" id="3.40.50.1000">
    <property type="entry name" value="HAD superfamily/HAD-like"/>
    <property type="match status" value="1"/>
</dbReference>
<dbReference type="InterPro" id="IPR023214">
    <property type="entry name" value="HAD_sf"/>
</dbReference>
<name>A0A1H3LDE6_9FIRM</name>
<dbReference type="SUPFAM" id="SSF56784">
    <property type="entry name" value="HAD-like"/>
    <property type="match status" value="1"/>
</dbReference>
<keyword evidence="3 5" id="KW-0378">Hydrolase</keyword>
<evidence type="ECO:0000256" key="4">
    <source>
        <dbReference type="ARBA" id="ARBA00022842"/>
    </source>
</evidence>
<dbReference type="InterPro" id="IPR006439">
    <property type="entry name" value="HAD-SF_hydro_IA"/>
</dbReference>
<proteinExistence type="predicted"/>
<sequence length="247" mass="29261">MKNYDNFLFDLYGTLIDIRTNEDDDKLWNTIRILYGYEGAEYSNTELKEMYHKFVQEEKADVKRRFEDREYIDIDLGKVFKKLFIYKKVDDISESKIKHIAATFRSVSTSLIELYDGVYELLDYLKENNKKIILLSNAQSLFTLNEIKMFGLDKYFDDVFISSDYEICKPDKEYFMIPIKKYDLDPDKTVMIGNDYISDMSGAAKANLHGIYIHQDISTPILDEEKIIADYKIMDGDFRKIKEFIER</sequence>
<dbReference type="GO" id="GO:0044281">
    <property type="term" value="P:small molecule metabolic process"/>
    <property type="evidence" value="ECO:0007669"/>
    <property type="project" value="UniProtKB-ARBA"/>
</dbReference>
<evidence type="ECO:0000256" key="3">
    <source>
        <dbReference type="ARBA" id="ARBA00022801"/>
    </source>
</evidence>